<dbReference type="Gene3D" id="3.30.70.330">
    <property type="match status" value="1"/>
</dbReference>
<comment type="subunit">
    <text evidence="6">Component of the mitochondrial ribosome large subunit (39S) which comprises a 16S rRNA and about 50 distinct proteins.</text>
</comment>
<evidence type="ECO:0000256" key="6">
    <source>
        <dbReference type="ARBA" id="ARBA00038782"/>
    </source>
</evidence>
<evidence type="ECO:0000256" key="4">
    <source>
        <dbReference type="ARBA" id="ARBA00023128"/>
    </source>
</evidence>
<keyword evidence="4" id="KW-0496">Mitochondrion</keyword>
<evidence type="ECO:0000256" key="1">
    <source>
        <dbReference type="ARBA" id="ARBA00004173"/>
    </source>
</evidence>
<evidence type="ECO:0000256" key="3">
    <source>
        <dbReference type="ARBA" id="ARBA00022980"/>
    </source>
</evidence>
<dbReference type="InterPro" id="IPR013025">
    <property type="entry name" value="Ribosomal_uL23-like"/>
</dbReference>
<feature type="region of interest" description="Disordered" evidence="9">
    <location>
        <begin position="131"/>
        <end position="151"/>
    </location>
</feature>
<dbReference type="GO" id="GO:0032543">
    <property type="term" value="P:mitochondrial translation"/>
    <property type="evidence" value="ECO:0007669"/>
    <property type="project" value="TreeGrafter"/>
</dbReference>
<dbReference type="AlphaFoldDB" id="A0A2P2I403"/>
<reference evidence="10" key="1">
    <citation type="journal article" date="2018" name="Biosci. Biotechnol. Biochem.">
        <title>Polysaccharide hydrolase of the hadal zone amphipods Hirondellea gigas.</title>
        <authorList>
            <person name="Kobayashi H."/>
            <person name="Nagahama T."/>
            <person name="Arai W."/>
            <person name="Sasagawa Y."/>
            <person name="Umeda M."/>
            <person name="Hayashi T."/>
            <person name="Nikaido I."/>
            <person name="Watanabe H."/>
            <person name="Oguri K."/>
            <person name="Kitazato H."/>
            <person name="Fujioka K."/>
            <person name="Kido Y."/>
            <person name="Takami H."/>
        </authorList>
    </citation>
    <scope>NUCLEOTIDE SEQUENCE</scope>
    <source>
        <tissue evidence="10">Whole body</tissue>
    </source>
</reference>
<comment type="similarity">
    <text evidence="2">Belongs to the universal ribosomal protein uL23 family.</text>
</comment>
<evidence type="ECO:0000256" key="2">
    <source>
        <dbReference type="ARBA" id="ARBA00006700"/>
    </source>
</evidence>
<dbReference type="SUPFAM" id="SSF54189">
    <property type="entry name" value="Ribosomal proteins S24e, L23 and L15e"/>
    <property type="match status" value="1"/>
</dbReference>
<proteinExistence type="evidence at transcript level"/>
<keyword evidence="5" id="KW-0687">Ribonucleoprotein</keyword>
<evidence type="ECO:0000256" key="7">
    <source>
        <dbReference type="ARBA" id="ARBA00039977"/>
    </source>
</evidence>
<comment type="subcellular location">
    <subcellularLocation>
        <location evidence="1">Mitochondrion</location>
    </subcellularLocation>
</comment>
<dbReference type="PANTHER" id="PTHR12059">
    <property type="entry name" value="RIBOSOMAL PROTEIN L23-RELATED"/>
    <property type="match status" value="1"/>
</dbReference>
<dbReference type="EMBL" id="IACF01002984">
    <property type="protein sequence ID" value="LAB68616.1"/>
    <property type="molecule type" value="mRNA"/>
</dbReference>
<feature type="compositionally biased region" description="Basic and acidic residues" evidence="9">
    <location>
        <begin position="131"/>
        <end position="143"/>
    </location>
</feature>
<organism evidence="10">
    <name type="scientific">Hirondellea gigas</name>
    <dbReference type="NCBI Taxonomy" id="1518452"/>
    <lineage>
        <taxon>Eukaryota</taxon>
        <taxon>Metazoa</taxon>
        <taxon>Ecdysozoa</taxon>
        <taxon>Arthropoda</taxon>
        <taxon>Crustacea</taxon>
        <taxon>Multicrustacea</taxon>
        <taxon>Malacostraca</taxon>
        <taxon>Eumalacostraca</taxon>
        <taxon>Peracarida</taxon>
        <taxon>Amphipoda</taxon>
        <taxon>Amphilochidea</taxon>
        <taxon>Lysianassida</taxon>
        <taxon>Lysianassidira</taxon>
        <taxon>Lysianassoidea</taxon>
        <taxon>Lysianassidae</taxon>
        <taxon>Hirondellea</taxon>
    </lineage>
</organism>
<evidence type="ECO:0000256" key="9">
    <source>
        <dbReference type="SAM" id="MobiDB-lite"/>
    </source>
</evidence>
<dbReference type="GO" id="GO:0005762">
    <property type="term" value="C:mitochondrial large ribosomal subunit"/>
    <property type="evidence" value="ECO:0007669"/>
    <property type="project" value="TreeGrafter"/>
</dbReference>
<keyword evidence="3 10" id="KW-0689">Ribosomal protein</keyword>
<evidence type="ECO:0000313" key="10">
    <source>
        <dbReference type="EMBL" id="LAB68616.1"/>
    </source>
</evidence>
<dbReference type="PANTHER" id="PTHR12059:SF5">
    <property type="entry name" value="LARGE RIBOSOMAL SUBUNIT PROTEIN UL23M"/>
    <property type="match status" value="1"/>
</dbReference>
<accession>A0A2P2I403</accession>
<dbReference type="InterPro" id="IPR012678">
    <property type="entry name" value="Ribosomal_uL23/eL15/eS24_sf"/>
</dbReference>
<dbReference type="Pfam" id="PF00276">
    <property type="entry name" value="Ribosomal_L23"/>
    <property type="match status" value="1"/>
</dbReference>
<dbReference type="InterPro" id="IPR012677">
    <property type="entry name" value="Nucleotide-bd_a/b_plait_sf"/>
</dbReference>
<evidence type="ECO:0000256" key="8">
    <source>
        <dbReference type="ARBA" id="ARBA00041375"/>
    </source>
</evidence>
<name>A0A2P2I403_9CRUS</name>
<dbReference type="FunFam" id="3.30.70.330:FF:000284">
    <property type="entry name" value="39S ribosomal protein L23, mitochondrial"/>
    <property type="match status" value="1"/>
</dbReference>
<protein>
    <recommendedName>
        <fullName evidence="7">Large ribosomal subunit protein uL23m</fullName>
    </recommendedName>
    <alternativeName>
        <fullName evidence="8">39S ribosomal protein L23, mitochondrial</fullName>
    </alternativeName>
</protein>
<dbReference type="GO" id="GO:0003735">
    <property type="term" value="F:structural constituent of ribosome"/>
    <property type="evidence" value="ECO:0007669"/>
    <property type="project" value="InterPro"/>
</dbReference>
<evidence type="ECO:0000256" key="5">
    <source>
        <dbReference type="ARBA" id="ARBA00023274"/>
    </source>
</evidence>
<sequence length="151" mass="17594">MSTRLYPLFQRGNPQRRVFLTNFNVFCVRPSTPQPDNVVTFHCSMKMTKYDIHNYLTKIYKLPVADIKLDVVMGEFTRAAPTGYIIKAEDVKVAYVTLGENQTFEFPNIFPSEKVNKDMKQTEDVQRVKDDYKSKTVREDDRPSIPSWFGL</sequence>